<dbReference type="Pfam" id="PF00169">
    <property type="entry name" value="PH"/>
    <property type="match status" value="1"/>
</dbReference>
<feature type="region of interest" description="Disordered" evidence="2">
    <location>
        <begin position="245"/>
        <end position="334"/>
    </location>
</feature>
<evidence type="ECO:0000256" key="1">
    <source>
        <dbReference type="ARBA" id="ARBA00029462"/>
    </source>
</evidence>
<dbReference type="EMBL" id="KE680321">
    <property type="protein sequence ID" value="ERE72624.1"/>
    <property type="molecule type" value="Genomic_DNA"/>
</dbReference>
<dbReference type="GO" id="GO:0005068">
    <property type="term" value="F:transmembrane receptor protein tyrosine kinase adaptor activity"/>
    <property type="evidence" value="ECO:0007669"/>
    <property type="project" value="TreeGrafter"/>
</dbReference>
<dbReference type="AlphaFoldDB" id="A0A061I2L6"/>
<reference evidence="5" key="1">
    <citation type="journal article" date="2013" name="Nat. Biotechnol.">
        <title>Chinese hamster genome sequenced from sorted chromosomes.</title>
        <authorList>
            <person name="Brinkrolf K."/>
            <person name="Rupp O."/>
            <person name="Laux H."/>
            <person name="Kollin F."/>
            <person name="Ernst W."/>
            <person name="Linke B."/>
            <person name="Kofler R."/>
            <person name="Romand S."/>
            <person name="Hesse F."/>
            <person name="Budach W.E."/>
            <person name="Galosy S."/>
            <person name="Muller D."/>
            <person name="Noll T."/>
            <person name="Wienberg J."/>
            <person name="Jostock T."/>
            <person name="Leonard M."/>
            <person name="Grillari J."/>
            <person name="Tauch A."/>
            <person name="Goesmann A."/>
            <person name="Helk B."/>
            <person name="Mott J.E."/>
            <person name="Puhler A."/>
            <person name="Borth N."/>
        </authorList>
    </citation>
    <scope>NUCLEOTIDE SEQUENCE [LARGE SCALE GENOMIC DNA]</scope>
    <source>
        <strain evidence="5">17A/GY</strain>
    </source>
</reference>
<name>A0A061I2L6_CRIGR</name>
<feature type="compositionally biased region" description="Polar residues" evidence="2">
    <location>
        <begin position="280"/>
        <end position="303"/>
    </location>
</feature>
<evidence type="ECO:0000256" key="2">
    <source>
        <dbReference type="SAM" id="MobiDB-lite"/>
    </source>
</evidence>
<dbReference type="PROSITE" id="PS50003">
    <property type="entry name" value="PH_DOMAIN"/>
    <property type="match status" value="1"/>
</dbReference>
<comment type="similarity">
    <text evidence="1">Belongs to the GAB family.</text>
</comment>
<gene>
    <name evidence="4" type="ORF">H671_5g14880</name>
</gene>
<dbReference type="Proteomes" id="UP000030759">
    <property type="component" value="Unassembled WGS sequence"/>
</dbReference>
<dbReference type="PANTHER" id="PTHR45960">
    <property type="entry name" value="GRB2-ASSOCIATED-BINDING PROTEIN"/>
    <property type="match status" value="1"/>
</dbReference>
<dbReference type="InterPro" id="IPR046355">
    <property type="entry name" value="Gab1-4-like"/>
</dbReference>
<dbReference type="SUPFAM" id="SSF50729">
    <property type="entry name" value="PH domain-like"/>
    <property type="match status" value="1"/>
</dbReference>
<evidence type="ECO:0000313" key="4">
    <source>
        <dbReference type="EMBL" id="ERE72624.1"/>
    </source>
</evidence>
<protein>
    <submittedName>
        <fullName evidence="4">GRB2-associated-binding protein 2</fullName>
    </submittedName>
</protein>
<proteinExistence type="inferred from homology"/>
<dbReference type="InterPro" id="IPR001849">
    <property type="entry name" value="PH_domain"/>
</dbReference>
<feature type="compositionally biased region" description="Polar residues" evidence="2">
    <location>
        <begin position="312"/>
        <end position="327"/>
    </location>
</feature>
<dbReference type="GO" id="GO:0005737">
    <property type="term" value="C:cytoplasm"/>
    <property type="evidence" value="ECO:0007669"/>
    <property type="project" value="TreeGrafter"/>
</dbReference>
<organism evidence="4 5">
    <name type="scientific">Cricetulus griseus</name>
    <name type="common">Chinese hamster</name>
    <name type="synonym">Cricetulus barabensis griseus</name>
    <dbReference type="NCBI Taxonomy" id="10029"/>
    <lineage>
        <taxon>Eukaryota</taxon>
        <taxon>Metazoa</taxon>
        <taxon>Chordata</taxon>
        <taxon>Craniata</taxon>
        <taxon>Vertebrata</taxon>
        <taxon>Euteleostomi</taxon>
        <taxon>Mammalia</taxon>
        <taxon>Eutheria</taxon>
        <taxon>Euarchontoglires</taxon>
        <taxon>Glires</taxon>
        <taxon>Rodentia</taxon>
        <taxon>Myomorpha</taxon>
        <taxon>Muroidea</taxon>
        <taxon>Cricetidae</taxon>
        <taxon>Cricetinae</taxon>
        <taxon>Cricetulus</taxon>
    </lineage>
</organism>
<feature type="domain" description="PH" evidence="3">
    <location>
        <begin position="63"/>
        <end position="174"/>
    </location>
</feature>
<dbReference type="SMART" id="SM00233">
    <property type="entry name" value="PH"/>
    <property type="match status" value="1"/>
</dbReference>
<feature type="compositionally biased region" description="Polar residues" evidence="2">
    <location>
        <begin position="255"/>
        <end position="266"/>
    </location>
</feature>
<sequence length="400" mass="44695">MGPGLPQEFPCSEGTWLQGRHLPGCPAARPSLCSKHAPRPFTFVIFYNSLPSMRVVVVVVVEMSSLEGWLEKLSPEKKLGRYAWKKCWFILRSGKMCGDPDVLEYYKNEHSKKPLGIINLNFCMQLDVALTFNKQELQKSFMFDIIINELTFYLVAETETDMNRWVQSICQICGFSQTKESTDNLRNLSSVSHNLCSSPAEFSSSSQPLLRAGSAADSEDVYTFKAPRNTLCKEFGDLLVESAIAPPPQHHKTPHSSQYCRSISNTDSRDSEENYVPMQNPKSSSPVPSGTNSPDPKKSTGNVNYIALDFQPVSQSPHCKPSTSSVASDEKGEYVQVDKEKTQALQRPYRNGQRCGNPQDPPKMPSYDDVLIPSHFDPPSADADCSVTIQQNLLHLQEMI</sequence>
<dbReference type="Gene3D" id="2.30.29.30">
    <property type="entry name" value="Pleckstrin-homology domain (PH domain)/Phosphotyrosine-binding domain (PTB)"/>
    <property type="match status" value="1"/>
</dbReference>
<evidence type="ECO:0000259" key="3">
    <source>
        <dbReference type="PROSITE" id="PS50003"/>
    </source>
</evidence>
<dbReference type="PANTHER" id="PTHR45960:SF1">
    <property type="entry name" value="GRB2-ASSOCIATED-BINDING PROTEIN 2"/>
    <property type="match status" value="1"/>
</dbReference>
<evidence type="ECO:0000313" key="5">
    <source>
        <dbReference type="Proteomes" id="UP000030759"/>
    </source>
</evidence>
<dbReference type="InterPro" id="IPR011993">
    <property type="entry name" value="PH-like_dom_sf"/>
</dbReference>
<accession>A0A061I2L6</accession>